<gene>
    <name evidence="1" type="ORF">D0502_06110</name>
</gene>
<sequence>MVKISYMIGNGLDIHFGLHSKYTDFYAWLEQNPKKYKDNNLISDILTNIYAKEIDETKKENWDELTDWSDFEKELKKNLEFISKNENAIEIASRRVQELEEVSLLLREYLQNEEKKLKPLIEFNSELSTSSLSAPFLKLPPNHIALIRERLYNSFKNYPANKSSSSINFINFNYTSLLQEYIQTMKTVYVSNISDILNSQSFEINNTIYYPNGDFDDSPELGIGTEMDIPEGLFLSQDEIDYVSKESFARRRMDYRLDKIIDSIKTSDIIITYGLSLGESDALYIYHIVSTLIANKDATAIVIMFDENYRKSNHGLRYFRKLDEIRTKIEKNYQHINSSENNDDIDVKTILKSRLLVLFDNGVKSENDPATMTYFPFKEVKNVNSKNSK</sequence>
<dbReference type="AlphaFoldDB" id="A0A9X3E9Q0"/>
<dbReference type="InterPro" id="IPR025935">
    <property type="entry name" value="AbiH"/>
</dbReference>
<accession>A0A9X3E9Q0</accession>
<dbReference type="Proteomes" id="UP001080333">
    <property type="component" value="Unassembled WGS sequence"/>
</dbReference>
<evidence type="ECO:0000313" key="1">
    <source>
        <dbReference type="EMBL" id="MCX7578952.1"/>
    </source>
</evidence>
<name>A0A9X3E9Q0_9LACO</name>
<dbReference type="Pfam" id="PF14253">
    <property type="entry name" value="AbiH"/>
    <property type="match status" value="1"/>
</dbReference>
<dbReference type="RefSeq" id="WP_148424144.1">
    <property type="nucleotide sequence ID" value="NZ_QVOQ01000014.1"/>
</dbReference>
<comment type="caution">
    <text evidence="1">The sequence shown here is derived from an EMBL/GenBank/DDBJ whole genome shotgun (WGS) entry which is preliminary data.</text>
</comment>
<evidence type="ECO:0000313" key="2">
    <source>
        <dbReference type="Proteomes" id="UP001080333"/>
    </source>
</evidence>
<dbReference type="EMBL" id="QVOQ01000014">
    <property type="protein sequence ID" value="MCX7578952.1"/>
    <property type="molecule type" value="Genomic_DNA"/>
</dbReference>
<protein>
    <submittedName>
        <fullName evidence="1">Uncharacterized protein</fullName>
    </submittedName>
</protein>
<proteinExistence type="predicted"/>
<reference evidence="1" key="1">
    <citation type="submission" date="2018-08" db="EMBL/GenBank/DDBJ databases">
        <title>Draft genome sequences of Leuconostoc spp. and Weissella spp. with biocontrol potential.</title>
        <authorList>
            <person name="Lo R."/>
            <person name="Ho V.T.T."/>
            <person name="Turner M.S."/>
        </authorList>
    </citation>
    <scope>NUCLEOTIDE SEQUENCE</scope>
    <source>
        <strain evidence="1">156</strain>
    </source>
</reference>
<organism evidence="1 2">
    <name type="scientific">Leuconostoc falkenbergense</name>
    <dbReference type="NCBI Taxonomy" id="2766470"/>
    <lineage>
        <taxon>Bacteria</taxon>
        <taxon>Bacillati</taxon>
        <taxon>Bacillota</taxon>
        <taxon>Bacilli</taxon>
        <taxon>Lactobacillales</taxon>
        <taxon>Lactobacillaceae</taxon>
        <taxon>Leuconostoc</taxon>
    </lineage>
</organism>